<dbReference type="GO" id="GO:0008360">
    <property type="term" value="P:regulation of cell shape"/>
    <property type="evidence" value="ECO:0007669"/>
    <property type="project" value="UniProtKB-KW"/>
</dbReference>
<evidence type="ECO:0000313" key="8">
    <source>
        <dbReference type="EMBL" id="RLE14835.1"/>
    </source>
</evidence>
<dbReference type="PANTHER" id="PTHR34138">
    <property type="entry name" value="CELL SHAPE-DETERMINING PROTEIN MREC"/>
    <property type="match status" value="1"/>
</dbReference>
<evidence type="ECO:0000259" key="7">
    <source>
        <dbReference type="Pfam" id="PF04085"/>
    </source>
</evidence>
<feature type="transmembrane region" description="Helical" evidence="6">
    <location>
        <begin position="12"/>
        <end position="29"/>
    </location>
</feature>
<protein>
    <recommendedName>
        <fullName evidence="2 5">Cell shape-determining protein MreC</fullName>
    </recommendedName>
    <alternativeName>
        <fullName evidence="4 5">Cell shape protein MreC</fullName>
    </alternativeName>
</protein>
<dbReference type="NCBIfam" id="TIGR00219">
    <property type="entry name" value="mreC"/>
    <property type="match status" value="1"/>
</dbReference>
<evidence type="ECO:0000256" key="3">
    <source>
        <dbReference type="ARBA" id="ARBA00022960"/>
    </source>
</evidence>
<evidence type="ECO:0000256" key="5">
    <source>
        <dbReference type="PIRNR" id="PIRNR038471"/>
    </source>
</evidence>
<comment type="caution">
    <text evidence="8">The sequence shown here is derived from an EMBL/GenBank/DDBJ whole genome shotgun (WGS) entry which is preliminary data.</text>
</comment>
<comment type="similarity">
    <text evidence="1 5">Belongs to the MreC family.</text>
</comment>
<keyword evidence="3 5" id="KW-0133">Cell shape</keyword>
<keyword evidence="6" id="KW-0472">Membrane</keyword>
<reference evidence="8 9" key="1">
    <citation type="submission" date="2018-06" db="EMBL/GenBank/DDBJ databases">
        <title>Extensive metabolic versatility and redundancy in microbially diverse, dynamic hydrothermal sediments.</title>
        <authorList>
            <person name="Dombrowski N."/>
            <person name="Teske A."/>
            <person name="Baker B.J."/>
        </authorList>
    </citation>
    <scope>NUCLEOTIDE SEQUENCE [LARGE SCALE GENOMIC DNA]</scope>
    <source>
        <strain evidence="8">B3_G15</strain>
    </source>
</reference>
<dbReference type="Gene3D" id="2.40.10.340">
    <property type="entry name" value="Rod shape-determining protein MreC, domain 1"/>
    <property type="match status" value="1"/>
</dbReference>
<dbReference type="AlphaFoldDB" id="A0A662DH57"/>
<sequence>MIRARINSKLIFTAAFLVICLVLMLFSYYNPAQFSKLRREGYTLGGFFYSLSTKSKQALVDLVESITETRKIKKENELLKTRLNQLIFKQKNYYQEIEAANKRLQKLLNFKRNTPYHLIPAKVLAYSPENFFKVIYINRGREQGVVQGMGVVNAEGLVGKVIEVYAGGAKVMLIIDKRSKVGVRIQRTRDIGIVQGTGNPEICELHYILTRAEVKVKDAVVTSGLGGVFPAGILVGYVSSIQKKPNYIFQQIKVEPAVDFGKLEELFLITEKK</sequence>
<proteinExistence type="inferred from homology"/>
<evidence type="ECO:0000256" key="1">
    <source>
        <dbReference type="ARBA" id="ARBA00009369"/>
    </source>
</evidence>
<dbReference type="InterPro" id="IPR055342">
    <property type="entry name" value="MreC_beta-barrel_core"/>
</dbReference>
<dbReference type="InterPro" id="IPR007221">
    <property type="entry name" value="MreC"/>
</dbReference>
<keyword evidence="6" id="KW-0812">Transmembrane</keyword>
<accession>A0A662DH57</accession>
<organism evidence="8 9">
    <name type="scientific">Aerophobetes bacterium</name>
    <dbReference type="NCBI Taxonomy" id="2030807"/>
    <lineage>
        <taxon>Bacteria</taxon>
        <taxon>Candidatus Aerophobota</taxon>
    </lineage>
</organism>
<dbReference type="GO" id="GO:0005886">
    <property type="term" value="C:plasma membrane"/>
    <property type="evidence" value="ECO:0007669"/>
    <property type="project" value="TreeGrafter"/>
</dbReference>
<dbReference type="PANTHER" id="PTHR34138:SF1">
    <property type="entry name" value="CELL SHAPE-DETERMINING PROTEIN MREC"/>
    <property type="match status" value="1"/>
</dbReference>
<feature type="domain" description="Rod shape-determining protein MreC beta-barrel core" evidence="7">
    <location>
        <begin position="123"/>
        <end position="269"/>
    </location>
</feature>
<evidence type="ECO:0000256" key="4">
    <source>
        <dbReference type="ARBA" id="ARBA00032089"/>
    </source>
</evidence>
<dbReference type="InterPro" id="IPR042175">
    <property type="entry name" value="Cell/Rod_MreC_2"/>
</dbReference>
<evidence type="ECO:0000313" key="9">
    <source>
        <dbReference type="Proteomes" id="UP000280417"/>
    </source>
</evidence>
<dbReference type="EMBL" id="QMQA01000027">
    <property type="protein sequence ID" value="RLE14835.1"/>
    <property type="molecule type" value="Genomic_DNA"/>
</dbReference>
<dbReference type="InterPro" id="IPR042177">
    <property type="entry name" value="Cell/Rod_1"/>
</dbReference>
<dbReference type="PIRSF" id="PIRSF038471">
    <property type="entry name" value="MreC"/>
    <property type="match status" value="1"/>
</dbReference>
<evidence type="ECO:0000256" key="2">
    <source>
        <dbReference type="ARBA" id="ARBA00013855"/>
    </source>
</evidence>
<dbReference type="Pfam" id="PF04085">
    <property type="entry name" value="MreC"/>
    <property type="match status" value="1"/>
</dbReference>
<dbReference type="Proteomes" id="UP000280417">
    <property type="component" value="Unassembled WGS sequence"/>
</dbReference>
<keyword evidence="6" id="KW-1133">Transmembrane helix</keyword>
<dbReference type="Gene3D" id="2.40.10.350">
    <property type="entry name" value="Rod shape-determining protein MreC, domain 2"/>
    <property type="match status" value="1"/>
</dbReference>
<evidence type="ECO:0000256" key="6">
    <source>
        <dbReference type="SAM" id="Phobius"/>
    </source>
</evidence>
<comment type="function">
    <text evidence="5">Involved in formation and maintenance of cell shape.</text>
</comment>
<gene>
    <name evidence="8" type="primary">mreC</name>
    <name evidence="8" type="ORF">DRJ04_01625</name>
</gene>
<name>A0A662DH57_UNCAE</name>